<dbReference type="AlphaFoldDB" id="F7NHH5"/>
<dbReference type="PANTHER" id="PTHR30069:SF29">
    <property type="entry name" value="HEMOGLOBIN AND HEMOGLOBIN-HAPTOGLOBIN-BINDING PROTEIN 1-RELATED"/>
    <property type="match status" value="1"/>
</dbReference>
<keyword evidence="5 12" id="KW-0732">Signal</keyword>
<dbReference type="Gene3D" id="2.40.170.20">
    <property type="entry name" value="TonB-dependent receptor, beta-barrel domain"/>
    <property type="match status" value="1"/>
</dbReference>
<dbReference type="CDD" id="cd01347">
    <property type="entry name" value="ligand_gated_channel"/>
    <property type="match status" value="1"/>
</dbReference>
<dbReference type="Pfam" id="PF00593">
    <property type="entry name" value="TonB_dep_Rec_b-barrel"/>
    <property type="match status" value="1"/>
</dbReference>
<keyword evidence="3 10" id="KW-1134">Transmembrane beta strand</keyword>
<proteinExistence type="inferred from homology"/>
<evidence type="ECO:0000256" key="10">
    <source>
        <dbReference type="PROSITE-ProRule" id="PRU01360"/>
    </source>
</evidence>
<dbReference type="InterPro" id="IPR000531">
    <property type="entry name" value="Beta-barrel_TonB"/>
</dbReference>
<evidence type="ECO:0000259" key="14">
    <source>
        <dbReference type="Pfam" id="PF07715"/>
    </source>
</evidence>
<keyword evidence="2 10" id="KW-0813">Transport</keyword>
<evidence type="ECO:0000259" key="13">
    <source>
        <dbReference type="Pfam" id="PF00593"/>
    </source>
</evidence>
<name>F7NHH5_9FIRM</name>
<evidence type="ECO:0000256" key="8">
    <source>
        <dbReference type="ARBA" id="ARBA00023170"/>
    </source>
</evidence>
<dbReference type="GO" id="GO:0044718">
    <property type="term" value="P:siderophore transmembrane transport"/>
    <property type="evidence" value="ECO:0007669"/>
    <property type="project" value="TreeGrafter"/>
</dbReference>
<comment type="caution">
    <text evidence="15">The sequence shown here is derived from an EMBL/GenBank/DDBJ whole genome shotgun (WGS) entry which is preliminary data.</text>
</comment>
<keyword evidence="16" id="KW-1185">Reference proteome</keyword>
<dbReference type="InterPro" id="IPR037066">
    <property type="entry name" value="Plug_dom_sf"/>
</dbReference>
<dbReference type="EMBL" id="AFGF01000054">
    <property type="protein sequence ID" value="EGO64522.1"/>
    <property type="molecule type" value="Genomic_DNA"/>
</dbReference>
<reference evidence="15 16" key="1">
    <citation type="journal article" date="2011" name="EMBO J.">
        <title>Structural diversity of bacterial flagellar motors.</title>
        <authorList>
            <person name="Chen S."/>
            <person name="Beeby M."/>
            <person name="Murphy G.E."/>
            <person name="Leadbetter J.R."/>
            <person name="Hendrixson D.R."/>
            <person name="Briegel A."/>
            <person name="Li Z."/>
            <person name="Shi J."/>
            <person name="Tocheva E.I."/>
            <person name="Muller A."/>
            <person name="Dobro M.J."/>
            <person name="Jensen G.J."/>
        </authorList>
    </citation>
    <scope>NUCLEOTIDE SEQUENCE [LARGE SCALE GENOMIC DNA]</scope>
    <source>
        <strain evidence="15 16">DSM 6540</strain>
    </source>
</reference>
<dbReference type="InterPro" id="IPR039426">
    <property type="entry name" value="TonB-dep_rcpt-like"/>
</dbReference>
<dbReference type="SUPFAM" id="SSF56935">
    <property type="entry name" value="Porins"/>
    <property type="match status" value="1"/>
</dbReference>
<accession>F7NHH5</accession>
<keyword evidence="8 15" id="KW-0675">Receptor</keyword>
<dbReference type="RefSeq" id="WP_004094301.1">
    <property type="nucleotide sequence ID" value="NZ_AFGF01000054.1"/>
</dbReference>
<sequence>MKKQRHGQTGKVALLSLSIMTALNFPIYAAEHVQPEEIVVTATRTEQDVKETPAPVEVIDRQKIETLGAGTVVEALKMAFNLNLSEAGMTGNQVSLRGMNTNHSLILIDGRRIAGEDTNMTANAYELNRINLANVERIEIVRGPVSSLYGSDALGGVINIITRKAEKPQHSISLGNSSSQQNASYRFDLGKQGKWSWSLDAALTDVKEQTRSESTNMYGPRQFYNLNGTYELAKNKHLDVFYERTNEELQTDTATTWEDFTNTRNSYGVAFRSKTERANFELRTYYNDLKKDNDMLSRADGSYVDFDRAEYNTWVVDGKNTMRLNEQHTLTYGGEYRTNEYRGTRLGTGGDSPSTISVGGISKPISEKEIRYQAVYLQDEWKLSDKVLVVPSLRYDGSSDFGDNFSPKLGVTYKFMENLRLKTNYGEGFKAPSISELYMNMTRKPIPTMTVIVSGNPDLKPEKSTSFDVSLEGESGANFGKVTYFNNEVTDLISTETSTTGAPPNMISTSKYINVAEAEIKGFEMEAGRYLSDRLTFKTAYAYMDAKDVTGGKRLDGRAQNKYSAQLIYDDKKPAGLSAILWHEWVRDYQYENVNYDYNMLNFTLNKKWSDRYSTFVGVDNILDEKIDELVLNGLIWRFGMNYSF</sequence>
<evidence type="ECO:0000256" key="7">
    <source>
        <dbReference type="ARBA" id="ARBA00023136"/>
    </source>
</evidence>
<keyword evidence="4 10" id="KW-0812">Transmembrane</keyword>
<feature type="domain" description="TonB-dependent receptor-like beta-barrel" evidence="13">
    <location>
        <begin position="225"/>
        <end position="622"/>
    </location>
</feature>
<dbReference type="PANTHER" id="PTHR30069">
    <property type="entry name" value="TONB-DEPENDENT OUTER MEMBRANE RECEPTOR"/>
    <property type="match status" value="1"/>
</dbReference>
<evidence type="ECO:0000256" key="12">
    <source>
        <dbReference type="SAM" id="SignalP"/>
    </source>
</evidence>
<keyword evidence="7 10" id="KW-0472">Membrane</keyword>
<evidence type="ECO:0000256" key="2">
    <source>
        <dbReference type="ARBA" id="ARBA00022448"/>
    </source>
</evidence>
<dbReference type="eggNOG" id="COG4771">
    <property type="taxonomic scope" value="Bacteria"/>
</dbReference>
<evidence type="ECO:0000313" key="16">
    <source>
        <dbReference type="Proteomes" id="UP000003240"/>
    </source>
</evidence>
<dbReference type="InterPro" id="IPR036942">
    <property type="entry name" value="Beta-barrel_TonB_sf"/>
</dbReference>
<feature type="domain" description="TonB-dependent receptor plug" evidence="14">
    <location>
        <begin position="49"/>
        <end position="157"/>
    </location>
</feature>
<dbReference type="Proteomes" id="UP000003240">
    <property type="component" value="Unassembled WGS sequence"/>
</dbReference>
<dbReference type="Gene3D" id="2.170.130.10">
    <property type="entry name" value="TonB-dependent receptor, plug domain"/>
    <property type="match status" value="1"/>
</dbReference>
<evidence type="ECO:0000256" key="9">
    <source>
        <dbReference type="ARBA" id="ARBA00023237"/>
    </source>
</evidence>
<evidence type="ECO:0000256" key="4">
    <source>
        <dbReference type="ARBA" id="ARBA00022692"/>
    </source>
</evidence>
<evidence type="ECO:0000256" key="1">
    <source>
        <dbReference type="ARBA" id="ARBA00004571"/>
    </source>
</evidence>
<dbReference type="GO" id="GO:0015344">
    <property type="term" value="F:siderophore uptake transmembrane transporter activity"/>
    <property type="evidence" value="ECO:0007669"/>
    <property type="project" value="TreeGrafter"/>
</dbReference>
<dbReference type="STRING" id="1009370.ALO_07613"/>
<evidence type="ECO:0000256" key="3">
    <source>
        <dbReference type="ARBA" id="ARBA00022452"/>
    </source>
</evidence>
<feature type="signal peptide" evidence="12">
    <location>
        <begin position="1"/>
        <end position="29"/>
    </location>
</feature>
<gene>
    <name evidence="15" type="ORF">ALO_07613</name>
</gene>
<dbReference type="Pfam" id="PF07715">
    <property type="entry name" value="Plug"/>
    <property type="match status" value="1"/>
</dbReference>
<dbReference type="GO" id="GO:0009279">
    <property type="term" value="C:cell outer membrane"/>
    <property type="evidence" value="ECO:0007669"/>
    <property type="project" value="UniProtKB-SubCell"/>
</dbReference>
<dbReference type="InterPro" id="IPR012910">
    <property type="entry name" value="Plug_dom"/>
</dbReference>
<keyword evidence="6 11" id="KW-0798">TonB box</keyword>
<evidence type="ECO:0000256" key="6">
    <source>
        <dbReference type="ARBA" id="ARBA00023077"/>
    </source>
</evidence>
<feature type="chain" id="PRO_5003359418" evidence="12">
    <location>
        <begin position="30"/>
        <end position="645"/>
    </location>
</feature>
<dbReference type="PROSITE" id="PS52016">
    <property type="entry name" value="TONB_DEPENDENT_REC_3"/>
    <property type="match status" value="1"/>
</dbReference>
<comment type="similarity">
    <text evidence="10 11">Belongs to the TonB-dependent receptor family.</text>
</comment>
<organism evidence="15 16">
    <name type="scientific">Acetonema longum DSM 6540</name>
    <dbReference type="NCBI Taxonomy" id="1009370"/>
    <lineage>
        <taxon>Bacteria</taxon>
        <taxon>Bacillati</taxon>
        <taxon>Bacillota</taxon>
        <taxon>Negativicutes</taxon>
        <taxon>Acetonemataceae</taxon>
        <taxon>Acetonema</taxon>
    </lineage>
</organism>
<evidence type="ECO:0000256" key="5">
    <source>
        <dbReference type="ARBA" id="ARBA00022729"/>
    </source>
</evidence>
<keyword evidence="9 10" id="KW-0998">Cell outer membrane</keyword>
<comment type="subcellular location">
    <subcellularLocation>
        <location evidence="1 10">Cell outer membrane</location>
        <topology evidence="1 10">Multi-pass membrane protein</topology>
    </subcellularLocation>
</comment>
<protein>
    <submittedName>
        <fullName evidence="15">TonB-dependent receptor</fullName>
    </submittedName>
</protein>
<dbReference type="OrthoDB" id="101167at2"/>
<evidence type="ECO:0000313" key="15">
    <source>
        <dbReference type="EMBL" id="EGO64522.1"/>
    </source>
</evidence>
<evidence type="ECO:0000256" key="11">
    <source>
        <dbReference type="RuleBase" id="RU003357"/>
    </source>
</evidence>